<proteinExistence type="predicted"/>
<organism evidence="2 3">
    <name type="scientific">Mammaliicoccus sciuri</name>
    <name type="common">Staphylococcus sciuri</name>
    <dbReference type="NCBI Taxonomy" id="1296"/>
    <lineage>
        <taxon>Bacteria</taxon>
        <taxon>Bacillati</taxon>
        <taxon>Bacillota</taxon>
        <taxon>Bacilli</taxon>
        <taxon>Bacillales</taxon>
        <taxon>Staphylococcaceae</taxon>
        <taxon>Mammaliicoccus</taxon>
    </lineage>
</organism>
<dbReference type="Proteomes" id="UP000197058">
    <property type="component" value="Plasmid unnamed1"/>
</dbReference>
<keyword evidence="1" id="KW-1133">Transmembrane helix</keyword>
<dbReference type="RefSeq" id="WP_088592801.1">
    <property type="nucleotide sequence ID" value="NZ_CP022047.2"/>
</dbReference>
<keyword evidence="1" id="KW-0812">Transmembrane</keyword>
<feature type="transmembrane region" description="Helical" evidence="1">
    <location>
        <begin position="108"/>
        <end position="125"/>
    </location>
</feature>
<sequence>MNIVAIVLSGILAFMVGALWYSIIFGKVWMREVGVNKETIESSDGGKKEMLISLITEILVAFLIFYLLHHINLNVIFGGVVIAFIAVASSLKNYLFEMKSIKLILINESYKIVCIMIMTITFYYLG</sequence>
<accession>A0AAI8DL26</accession>
<evidence type="ECO:0000256" key="1">
    <source>
        <dbReference type="SAM" id="Phobius"/>
    </source>
</evidence>
<dbReference type="AlphaFoldDB" id="A0AAI8DL26"/>
<gene>
    <name evidence="2" type="ORF">CEP64_13910</name>
</gene>
<evidence type="ECO:0000313" key="3">
    <source>
        <dbReference type="Proteomes" id="UP000197058"/>
    </source>
</evidence>
<feature type="transmembrane region" description="Helical" evidence="1">
    <location>
        <begin position="50"/>
        <end position="69"/>
    </location>
</feature>
<feature type="transmembrane region" description="Helical" evidence="1">
    <location>
        <begin position="6"/>
        <end position="29"/>
    </location>
</feature>
<name>A0AAI8DL26_MAMSC</name>
<dbReference type="Pfam" id="PF08570">
    <property type="entry name" value="DUF1761"/>
    <property type="match status" value="1"/>
</dbReference>
<dbReference type="EMBL" id="CP022047">
    <property type="protein sequence ID" value="ASE35709.1"/>
    <property type="molecule type" value="Genomic_DNA"/>
</dbReference>
<evidence type="ECO:0000313" key="2">
    <source>
        <dbReference type="EMBL" id="ASE35709.1"/>
    </source>
</evidence>
<keyword evidence="1" id="KW-0472">Membrane</keyword>
<geneLocation type="plasmid" evidence="2 3">
    <name>unnamed1</name>
</geneLocation>
<dbReference type="KEGG" id="sscu:CEP64_13910"/>
<keyword evidence="2" id="KW-0614">Plasmid</keyword>
<protein>
    <submittedName>
        <fullName evidence="2">DUF1761 domain-containing protein</fullName>
    </submittedName>
</protein>
<feature type="transmembrane region" description="Helical" evidence="1">
    <location>
        <begin position="75"/>
        <end position="96"/>
    </location>
</feature>
<reference evidence="3" key="1">
    <citation type="submission" date="2017-06" db="EMBL/GenBank/DDBJ databases">
        <title>FDA dAtabase for Regulatory Grade micrObial Sequences (FDA-ARGOS): Supporting development and validation of Infectious Disease Dx tests.</title>
        <authorList>
            <person name="Goldberg B."/>
            <person name="Campos J."/>
            <person name="Tallon L."/>
            <person name="Sadzewicz L."/>
            <person name="Sengamalay N."/>
            <person name="Ott S."/>
            <person name="Godinez A."/>
            <person name="Nagaraj S."/>
            <person name="Vavikolanu K."/>
            <person name="Nadendla S."/>
            <person name="George J."/>
            <person name="Geyer C."/>
            <person name="Sichtig H."/>
        </authorList>
    </citation>
    <scope>NUCLEOTIDE SEQUENCE [LARGE SCALE GENOMIC DNA]</scope>
    <source>
        <strain evidence="3">FDAARGOS_285</strain>
        <plasmid evidence="3">unnamed1</plasmid>
    </source>
</reference>
<dbReference type="InterPro" id="IPR013879">
    <property type="entry name" value="DUF1761"/>
</dbReference>